<dbReference type="EMBL" id="HBKO01030633">
    <property type="protein sequence ID" value="CAE2246190.1"/>
    <property type="molecule type" value="Transcribed_RNA"/>
</dbReference>
<sequence>MATPPLLLLLALPTISSAALLRPTIRTLRPVAHMCETEPPTPGGWKDTIQRLRADFNDGRAKGAAYLAPREQSLAADGTLSVCRAGTAGAAAITVIQCETLQFGLMFALVWLTGIAPATSVAAAGYLSGRMVAAMNAALISRAVLRPIRLLAELCTFALLHRELRGLDQSGCREVLSERLLKTAAVLLALVMTVRAFDLNVLPGGTVGILPASARDSLLAAGECASAKLTSGMEAARTIPLLRSLVQAIEFDGQIATVMTRLFEAAGNLWSTIEPVVLRWRRLIFK</sequence>
<evidence type="ECO:0000313" key="2">
    <source>
        <dbReference type="EMBL" id="CAE2246190.1"/>
    </source>
</evidence>
<name>A0A7S4MVD0_9EUKA</name>
<dbReference type="AlphaFoldDB" id="A0A7S4MVD0"/>
<proteinExistence type="predicted"/>
<protein>
    <submittedName>
        <fullName evidence="2">Uncharacterized protein</fullName>
    </submittedName>
</protein>
<accession>A0A7S4MVD0</accession>
<feature type="signal peptide" evidence="1">
    <location>
        <begin position="1"/>
        <end position="18"/>
    </location>
</feature>
<organism evidence="2">
    <name type="scientific">Prymnesium polylepis</name>
    <dbReference type="NCBI Taxonomy" id="72548"/>
    <lineage>
        <taxon>Eukaryota</taxon>
        <taxon>Haptista</taxon>
        <taxon>Haptophyta</taxon>
        <taxon>Prymnesiophyceae</taxon>
        <taxon>Prymnesiales</taxon>
        <taxon>Prymnesiaceae</taxon>
        <taxon>Prymnesium</taxon>
    </lineage>
</organism>
<reference evidence="2" key="1">
    <citation type="submission" date="2021-01" db="EMBL/GenBank/DDBJ databases">
        <authorList>
            <person name="Corre E."/>
            <person name="Pelletier E."/>
            <person name="Niang G."/>
            <person name="Scheremetjew M."/>
            <person name="Finn R."/>
            <person name="Kale V."/>
            <person name="Holt S."/>
            <person name="Cochrane G."/>
            <person name="Meng A."/>
            <person name="Brown T."/>
            <person name="Cohen L."/>
        </authorList>
    </citation>
    <scope>NUCLEOTIDE SEQUENCE</scope>
    <source>
        <strain evidence="2">UIO037</strain>
    </source>
</reference>
<feature type="chain" id="PRO_5031399093" evidence="1">
    <location>
        <begin position="19"/>
        <end position="286"/>
    </location>
</feature>
<gene>
    <name evidence="2" type="ORF">CPOL0286_LOCUS13956</name>
</gene>
<evidence type="ECO:0000256" key="1">
    <source>
        <dbReference type="SAM" id="SignalP"/>
    </source>
</evidence>
<keyword evidence="1" id="KW-0732">Signal</keyword>